<dbReference type="PROSITE" id="PS00893">
    <property type="entry name" value="NUDIX_BOX"/>
    <property type="match status" value="1"/>
</dbReference>
<dbReference type="Pfam" id="PF09296">
    <property type="entry name" value="NUDIX-like"/>
    <property type="match status" value="1"/>
</dbReference>
<dbReference type="InterPro" id="IPR000086">
    <property type="entry name" value="NUDIX_hydrolase_dom"/>
</dbReference>
<evidence type="ECO:0000256" key="5">
    <source>
        <dbReference type="ARBA" id="ARBA00022723"/>
    </source>
</evidence>
<dbReference type="CDD" id="cd03429">
    <property type="entry name" value="NUDIX_NADH_pyrophosphatase_Nudt13"/>
    <property type="match status" value="1"/>
</dbReference>
<keyword evidence="5" id="KW-0479">Metal-binding</keyword>
<comment type="cofactor">
    <cofactor evidence="1">
        <name>Mg(2+)</name>
        <dbReference type="ChEBI" id="CHEBI:18420"/>
    </cofactor>
</comment>
<dbReference type="PROSITE" id="PS51462">
    <property type="entry name" value="NUDIX"/>
    <property type="match status" value="1"/>
</dbReference>
<dbReference type="InterPro" id="IPR020476">
    <property type="entry name" value="Nudix_hydrolase"/>
</dbReference>
<evidence type="ECO:0000256" key="3">
    <source>
        <dbReference type="ARBA" id="ARBA00009595"/>
    </source>
</evidence>
<reference evidence="11 12" key="1">
    <citation type="submission" date="2020-08" db="EMBL/GenBank/DDBJ databases">
        <title>Plant Genome Project.</title>
        <authorList>
            <person name="Zhang R.-G."/>
        </authorList>
    </citation>
    <scope>NUCLEOTIDE SEQUENCE [LARGE SCALE GENOMIC DNA]</scope>
    <source>
        <tissue evidence="11">Rhizome</tissue>
    </source>
</reference>
<keyword evidence="7" id="KW-0460">Magnesium</keyword>
<dbReference type="Pfam" id="PF00293">
    <property type="entry name" value="NUDIX"/>
    <property type="match status" value="1"/>
</dbReference>
<evidence type="ECO:0000256" key="1">
    <source>
        <dbReference type="ARBA" id="ARBA00001946"/>
    </source>
</evidence>
<evidence type="ECO:0000313" key="12">
    <source>
        <dbReference type="Proteomes" id="UP000734854"/>
    </source>
</evidence>
<comment type="catalytic activity">
    <reaction evidence="9">
        <text>a 5'-end NAD(+)-phospho-ribonucleoside in mRNA + H2O = a 5'-end phospho-adenosine-phospho-ribonucleoside in mRNA + beta-nicotinamide D-ribonucleotide + 2 H(+)</text>
        <dbReference type="Rhea" id="RHEA:60876"/>
        <dbReference type="Rhea" id="RHEA-COMP:15698"/>
        <dbReference type="Rhea" id="RHEA-COMP:15719"/>
        <dbReference type="ChEBI" id="CHEBI:14649"/>
        <dbReference type="ChEBI" id="CHEBI:15377"/>
        <dbReference type="ChEBI" id="CHEBI:15378"/>
        <dbReference type="ChEBI" id="CHEBI:144029"/>
        <dbReference type="ChEBI" id="CHEBI:144051"/>
    </reaction>
    <physiologicalReaction direction="left-to-right" evidence="9">
        <dbReference type="Rhea" id="RHEA:60877"/>
    </physiologicalReaction>
</comment>
<dbReference type="Gene3D" id="3.90.79.10">
    <property type="entry name" value="Nucleoside Triphosphate Pyrophosphohydrolase"/>
    <property type="match status" value="1"/>
</dbReference>
<dbReference type="InterPro" id="IPR050241">
    <property type="entry name" value="NAD-cap_RNA_hydrolase_NudC"/>
</dbReference>
<dbReference type="EMBL" id="JACMSC010000016">
    <property type="protein sequence ID" value="KAG6483242.1"/>
    <property type="molecule type" value="Genomic_DNA"/>
</dbReference>
<dbReference type="InterPro" id="IPR015375">
    <property type="entry name" value="NADH_PPase-like_N"/>
</dbReference>
<keyword evidence="8" id="KW-0520">NAD</keyword>
<dbReference type="GO" id="GO:0006742">
    <property type="term" value="P:NADP+ catabolic process"/>
    <property type="evidence" value="ECO:0007669"/>
    <property type="project" value="TreeGrafter"/>
</dbReference>
<name>A0A8J5KKP5_ZINOF</name>
<dbReference type="GO" id="GO:0005829">
    <property type="term" value="C:cytosol"/>
    <property type="evidence" value="ECO:0007669"/>
    <property type="project" value="TreeGrafter"/>
</dbReference>
<comment type="cofactor">
    <cofactor evidence="2">
        <name>Zn(2+)</name>
        <dbReference type="ChEBI" id="CHEBI:29105"/>
    </cofactor>
</comment>
<evidence type="ECO:0000256" key="8">
    <source>
        <dbReference type="ARBA" id="ARBA00023027"/>
    </source>
</evidence>
<evidence type="ECO:0000256" key="6">
    <source>
        <dbReference type="ARBA" id="ARBA00022801"/>
    </source>
</evidence>
<dbReference type="EC" id="3.6.1.22" evidence="4"/>
<proteinExistence type="inferred from homology"/>
<organism evidence="11 12">
    <name type="scientific">Zingiber officinale</name>
    <name type="common">Ginger</name>
    <name type="synonym">Amomum zingiber</name>
    <dbReference type="NCBI Taxonomy" id="94328"/>
    <lineage>
        <taxon>Eukaryota</taxon>
        <taxon>Viridiplantae</taxon>
        <taxon>Streptophyta</taxon>
        <taxon>Embryophyta</taxon>
        <taxon>Tracheophyta</taxon>
        <taxon>Spermatophyta</taxon>
        <taxon>Magnoliopsida</taxon>
        <taxon>Liliopsida</taxon>
        <taxon>Zingiberales</taxon>
        <taxon>Zingiberaceae</taxon>
        <taxon>Zingiber</taxon>
    </lineage>
</organism>
<dbReference type="Gene3D" id="3.90.79.20">
    <property type="match status" value="1"/>
</dbReference>
<feature type="domain" description="Nudix hydrolase" evidence="10">
    <location>
        <begin position="316"/>
        <end position="445"/>
    </location>
</feature>
<dbReference type="AlphaFoldDB" id="A0A8J5KKP5"/>
<evidence type="ECO:0000256" key="2">
    <source>
        <dbReference type="ARBA" id="ARBA00001947"/>
    </source>
</evidence>
<dbReference type="PANTHER" id="PTHR42904">
    <property type="entry name" value="NUDIX HYDROLASE, NUDC SUBFAMILY"/>
    <property type="match status" value="1"/>
</dbReference>
<comment type="caution">
    <text evidence="11">The sequence shown here is derived from an EMBL/GenBank/DDBJ whole genome shotgun (WGS) entry which is preliminary data.</text>
</comment>
<dbReference type="Pfam" id="PF09297">
    <property type="entry name" value="Zn_ribbon_NUD"/>
    <property type="match status" value="1"/>
</dbReference>
<evidence type="ECO:0000259" key="10">
    <source>
        <dbReference type="PROSITE" id="PS51462"/>
    </source>
</evidence>
<dbReference type="InterPro" id="IPR020084">
    <property type="entry name" value="NUDIX_hydrolase_CS"/>
</dbReference>
<evidence type="ECO:0000256" key="4">
    <source>
        <dbReference type="ARBA" id="ARBA00012381"/>
    </source>
</evidence>
<sequence>MRKSQDGVHHPSAPSTCAHLKARDCGSISLAGSSVHGFLSPWKKVFGRHENHGGREMLLNLIPGRRRPSLTALTLVLEAFAPSRPRYLAAMPINLKFQTFAGNPLRSSNSDSTSSPSSALDSLKSFLSGGDAESSAVARVLPFRKGRAWVRSTDSTSDSAPKWSIGWVSPAKVSGIPAESFIYLGSDPEEEAGPVSWAVDVSNAENLHLGLPGDGFGFVDLRTLMVATNWADSDAMGALAIAGHAGALLEWHRTSRFCGHCGSPTSSIDSGRRKQCANESCKKKIYPRVDPVWLHPSTFAIIQLFYLLADVHMDYGLEQVVIMLVIDKENDRALLSDQSRLAPRLWTCLAGFIEPGESLEEAVRRETLEETGIEVGEVVYHSSQPWPVGPGSMPCQLMMGFFAYAKTFDIHVDKSELQDAQWYKREDVKKALTYNEYERTYKTTANKVNQICKGLERGQVSAIDLNIGGGDLAPMFVPGPYAIAHHLISSWVHEDTHSSNGLESKQLSSLSNL</sequence>
<accession>A0A8J5KKP5</accession>
<dbReference type="InterPro" id="IPR049734">
    <property type="entry name" value="NudC-like_C"/>
</dbReference>
<dbReference type="GO" id="GO:0019677">
    <property type="term" value="P:NAD+ catabolic process"/>
    <property type="evidence" value="ECO:0007669"/>
    <property type="project" value="TreeGrafter"/>
</dbReference>
<protein>
    <recommendedName>
        <fullName evidence="4">NAD(+) diphosphatase</fullName>
        <ecNumber evidence="4">3.6.1.22</ecNumber>
    </recommendedName>
</protein>
<dbReference type="InterPro" id="IPR015376">
    <property type="entry name" value="Znr_NADH_PPase"/>
</dbReference>
<dbReference type="InterPro" id="IPR015797">
    <property type="entry name" value="NUDIX_hydrolase-like_dom_sf"/>
</dbReference>
<dbReference type="GO" id="GO:0046872">
    <property type="term" value="F:metal ion binding"/>
    <property type="evidence" value="ECO:0007669"/>
    <property type="project" value="UniProtKB-KW"/>
</dbReference>
<dbReference type="PRINTS" id="PR00502">
    <property type="entry name" value="NUDIXFAMILY"/>
</dbReference>
<dbReference type="GO" id="GO:0005777">
    <property type="term" value="C:peroxisome"/>
    <property type="evidence" value="ECO:0007669"/>
    <property type="project" value="TreeGrafter"/>
</dbReference>
<evidence type="ECO:0000256" key="9">
    <source>
        <dbReference type="ARBA" id="ARBA00023679"/>
    </source>
</evidence>
<comment type="similarity">
    <text evidence="3">Belongs to the Nudix hydrolase family. NudC subfamily.</text>
</comment>
<evidence type="ECO:0000313" key="11">
    <source>
        <dbReference type="EMBL" id="KAG6483242.1"/>
    </source>
</evidence>
<keyword evidence="12" id="KW-1185">Reference proteome</keyword>
<dbReference type="Proteomes" id="UP000734854">
    <property type="component" value="Unassembled WGS sequence"/>
</dbReference>
<gene>
    <name evidence="11" type="ORF">ZIOFF_059884</name>
</gene>
<dbReference type="SUPFAM" id="SSF55811">
    <property type="entry name" value="Nudix"/>
    <property type="match status" value="1"/>
</dbReference>
<dbReference type="GO" id="GO:0035529">
    <property type="term" value="F:NADH pyrophosphatase activity"/>
    <property type="evidence" value="ECO:0007669"/>
    <property type="project" value="TreeGrafter"/>
</dbReference>
<keyword evidence="6" id="KW-0378">Hydrolase</keyword>
<dbReference type="FunFam" id="3.90.79.10:FF:000040">
    <property type="entry name" value="Nudix hydrolase 19, chloroplastic"/>
    <property type="match status" value="1"/>
</dbReference>
<dbReference type="PANTHER" id="PTHR42904:SF6">
    <property type="entry name" value="NAD-CAPPED RNA HYDROLASE NUDT12"/>
    <property type="match status" value="1"/>
</dbReference>
<evidence type="ECO:0000256" key="7">
    <source>
        <dbReference type="ARBA" id="ARBA00022842"/>
    </source>
</evidence>